<dbReference type="GO" id="GO:0042256">
    <property type="term" value="P:cytosolic ribosome assembly"/>
    <property type="evidence" value="ECO:0007669"/>
    <property type="project" value="UniProtKB-UniRule"/>
</dbReference>
<dbReference type="GO" id="GO:0090071">
    <property type="term" value="P:negative regulation of ribosome biogenesis"/>
    <property type="evidence" value="ECO:0007669"/>
    <property type="project" value="UniProtKB-UniRule"/>
</dbReference>
<evidence type="ECO:0000256" key="1">
    <source>
        <dbReference type="ARBA" id="ARBA00010574"/>
    </source>
</evidence>
<dbReference type="Gene3D" id="3.30.460.10">
    <property type="entry name" value="Beta Polymerase, domain 2"/>
    <property type="match status" value="1"/>
</dbReference>
<proteinExistence type="inferred from homology"/>
<dbReference type="GO" id="GO:0005737">
    <property type="term" value="C:cytoplasm"/>
    <property type="evidence" value="ECO:0007669"/>
    <property type="project" value="UniProtKB-SubCell"/>
</dbReference>
<comment type="subcellular location">
    <subcellularLocation>
        <location evidence="2">Cytoplasm</location>
    </subcellularLocation>
</comment>
<comment type="caution">
    <text evidence="3">The sequence shown here is derived from an EMBL/GenBank/DDBJ whole genome shotgun (WGS) entry which is preliminary data.</text>
</comment>
<evidence type="ECO:0000313" key="3">
    <source>
        <dbReference type="EMBL" id="HIX67157.1"/>
    </source>
</evidence>
<dbReference type="PANTHER" id="PTHR21043">
    <property type="entry name" value="IOJAP SUPERFAMILY ORTHOLOG"/>
    <property type="match status" value="1"/>
</dbReference>
<dbReference type="AlphaFoldDB" id="A0A9D1WU41"/>
<reference evidence="3" key="2">
    <citation type="submission" date="2021-04" db="EMBL/GenBank/DDBJ databases">
        <authorList>
            <person name="Gilroy R."/>
        </authorList>
    </citation>
    <scope>NUCLEOTIDE SEQUENCE</scope>
    <source>
        <strain evidence="3">CHK191-13928</strain>
    </source>
</reference>
<reference evidence="3" key="1">
    <citation type="journal article" date="2021" name="PeerJ">
        <title>Extensive microbial diversity within the chicken gut microbiome revealed by metagenomics and culture.</title>
        <authorList>
            <person name="Gilroy R."/>
            <person name="Ravi A."/>
            <person name="Getino M."/>
            <person name="Pursley I."/>
            <person name="Horton D.L."/>
            <person name="Alikhan N.F."/>
            <person name="Baker D."/>
            <person name="Gharbi K."/>
            <person name="Hall N."/>
            <person name="Watson M."/>
            <person name="Adriaenssens E.M."/>
            <person name="Foster-Nyarko E."/>
            <person name="Jarju S."/>
            <person name="Secka A."/>
            <person name="Antonio M."/>
            <person name="Oren A."/>
            <person name="Chaudhuri R.R."/>
            <person name="La Ragione R."/>
            <person name="Hildebrand F."/>
            <person name="Pallen M.J."/>
        </authorList>
    </citation>
    <scope>NUCLEOTIDE SEQUENCE</scope>
    <source>
        <strain evidence="3">CHK191-13928</strain>
    </source>
</reference>
<name>A0A9D1WU41_9FIRM</name>
<keyword evidence="2" id="KW-0963">Cytoplasm</keyword>
<sequence length="118" mass="13839">MEQALEMVKIAYQALDDKLAEDIRIIDIREISTIADYFIIADGNNKNQVQAMVDNAEEELEKAGYPIKQMEGYREGNWVLMDFHDIIIHVFDKENRLFYDLERIWKDGKELEAQDLGL</sequence>
<gene>
    <name evidence="2 3" type="primary">rsfS</name>
    <name evidence="3" type="ORF">H9735_03400</name>
</gene>
<dbReference type="NCBIfam" id="TIGR00090">
    <property type="entry name" value="rsfS_iojap_ybeB"/>
    <property type="match status" value="1"/>
</dbReference>
<comment type="subunit">
    <text evidence="2">Interacts with ribosomal protein uL14 (rplN).</text>
</comment>
<dbReference type="SUPFAM" id="SSF81301">
    <property type="entry name" value="Nucleotidyltransferase"/>
    <property type="match status" value="1"/>
</dbReference>
<organism evidence="3 4">
    <name type="scientific">Candidatus Anaerostipes excrementavium</name>
    <dbReference type="NCBI Taxonomy" id="2838463"/>
    <lineage>
        <taxon>Bacteria</taxon>
        <taxon>Bacillati</taxon>
        <taxon>Bacillota</taxon>
        <taxon>Clostridia</taxon>
        <taxon>Lachnospirales</taxon>
        <taxon>Lachnospiraceae</taxon>
        <taxon>Anaerostipes</taxon>
    </lineage>
</organism>
<dbReference type="Proteomes" id="UP000886721">
    <property type="component" value="Unassembled WGS sequence"/>
</dbReference>
<keyword evidence="2" id="KW-0678">Repressor</keyword>
<dbReference type="InterPro" id="IPR043519">
    <property type="entry name" value="NT_sf"/>
</dbReference>
<comment type="similarity">
    <text evidence="1 2">Belongs to the Iojap/RsfS family.</text>
</comment>
<dbReference type="GO" id="GO:0043023">
    <property type="term" value="F:ribosomal large subunit binding"/>
    <property type="evidence" value="ECO:0007669"/>
    <property type="project" value="TreeGrafter"/>
</dbReference>
<dbReference type="Pfam" id="PF02410">
    <property type="entry name" value="RsfS"/>
    <property type="match status" value="1"/>
</dbReference>
<dbReference type="GO" id="GO:0017148">
    <property type="term" value="P:negative regulation of translation"/>
    <property type="evidence" value="ECO:0007669"/>
    <property type="project" value="UniProtKB-UniRule"/>
</dbReference>
<dbReference type="EMBL" id="DXEM01000010">
    <property type="protein sequence ID" value="HIX67157.1"/>
    <property type="molecule type" value="Genomic_DNA"/>
</dbReference>
<evidence type="ECO:0000256" key="2">
    <source>
        <dbReference type="HAMAP-Rule" id="MF_01477"/>
    </source>
</evidence>
<keyword evidence="2" id="KW-0810">Translation regulation</keyword>
<dbReference type="PANTHER" id="PTHR21043:SF0">
    <property type="entry name" value="MITOCHONDRIAL ASSEMBLY OF RIBOSOMAL LARGE SUBUNIT PROTEIN 1"/>
    <property type="match status" value="1"/>
</dbReference>
<comment type="function">
    <text evidence="2">Functions as a ribosomal silencing factor. Interacts with ribosomal protein uL14 (rplN), blocking formation of intersubunit bridge B8. Prevents association of the 30S and 50S ribosomal subunits and the formation of functional ribosomes, thus repressing translation.</text>
</comment>
<dbReference type="InterPro" id="IPR004394">
    <property type="entry name" value="Iojap/RsfS/C7orf30"/>
</dbReference>
<protein>
    <recommendedName>
        <fullName evidence="2">Ribosomal silencing factor RsfS</fullName>
    </recommendedName>
</protein>
<evidence type="ECO:0000313" key="4">
    <source>
        <dbReference type="Proteomes" id="UP000886721"/>
    </source>
</evidence>
<dbReference type="HAMAP" id="MF_01477">
    <property type="entry name" value="Iojap_RsfS"/>
    <property type="match status" value="1"/>
</dbReference>
<accession>A0A9D1WU41</accession>